<dbReference type="EMBL" id="CM020618">
    <property type="protein sequence ID" value="KAK1860441.1"/>
    <property type="molecule type" value="Genomic_DNA"/>
</dbReference>
<comment type="caution">
    <text evidence="1">The sequence shown here is derived from an EMBL/GenBank/DDBJ whole genome shotgun (WGS) entry which is preliminary data.</text>
</comment>
<protein>
    <submittedName>
        <fullName evidence="1">Uncharacterized protein</fullName>
    </submittedName>
</protein>
<keyword evidence="2" id="KW-1185">Reference proteome</keyword>
<reference evidence="1" key="1">
    <citation type="submission" date="2019-11" db="EMBL/GenBank/DDBJ databases">
        <title>Nori genome reveals adaptations in red seaweeds to the harsh intertidal environment.</title>
        <authorList>
            <person name="Wang D."/>
            <person name="Mao Y."/>
        </authorList>
    </citation>
    <scope>NUCLEOTIDE SEQUENCE</scope>
    <source>
        <tissue evidence="1">Gametophyte</tissue>
    </source>
</reference>
<evidence type="ECO:0000313" key="1">
    <source>
        <dbReference type="EMBL" id="KAK1860441.1"/>
    </source>
</evidence>
<gene>
    <name evidence="1" type="ORF">I4F81_003030</name>
</gene>
<accession>A0ACC3BRW0</accession>
<dbReference type="Proteomes" id="UP000798662">
    <property type="component" value="Chromosome 1"/>
</dbReference>
<proteinExistence type="predicted"/>
<evidence type="ECO:0000313" key="2">
    <source>
        <dbReference type="Proteomes" id="UP000798662"/>
    </source>
</evidence>
<name>A0ACC3BRW0_PYRYE</name>
<organism evidence="1 2">
    <name type="scientific">Pyropia yezoensis</name>
    <name type="common">Susabi-nori</name>
    <name type="synonym">Porphyra yezoensis</name>
    <dbReference type="NCBI Taxonomy" id="2788"/>
    <lineage>
        <taxon>Eukaryota</taxon>
        <taxon>Rhodophyta</taxon>
        <taxon>Bangiophyceae</taxon>
        <taxon>Bangiales</taxon>
        <taxon>Bangiaceae</taxon>
        <taxon>Pyropia</taxon>
    </lineage>
</organism>
<sequence length="245" mass="26857">MADPVGITALDPVVLNDVPMEVPPCAPSIPPGAVPSGDDVELACKDSRKRKRLYLEGMITASPLAEAKVRKLRVVSARGAVHVTIADVMEKLADLSNKVADLSSKVADIHKEMTDNHKEIRAELWNKEMKERNNKNLKDLTKLVLPMRRTQDALGGHLVATAGAANPIAHHWEPADDEEVPGLHDLVALPAGLTWGRMSSMNNKQIDRMARLLNNGFNITEHDSLPDRRKKLQLAFIGEQDPSVA</sequence>